<dbReference type="EMBL" id="AP024957">
    <property type="protein sequence ID" value="BCZ82614.1"/>
    <property type="molecule type" value="Genomic_DNA"/>
</dbReference>
<evidence type="ECO:0000313" key="1">
    <source>
        <dbReference type="EMBL" id="AUT65356.1"/>
    </source>
</evidence>
<name>A0A2I8F0F4_9BURK</name>
<accession>A0A2I8F0F4</accession>
<dbReference type="AlphaFoldDB" id="A0A2I8F0F4"/>
<dbReference type="Proteomes" id="UP000243502">
    <property type="component" value="Chromosome 3"/>
</dbReference>
<sequence>MTTNSAKLPPDVEALSTLSEYLERALDKALSLIMLRTGVEDARLYLGDVSAPKEEWASCGTIHRELSDAILVATQSGLNNLSIDGQTYRFTRVFAQAENRGAIVFTPA</sequence>
<reference evidence="1 3" key="1">
    <citation type="submission" date="2018-01" db="EMBL/GenBank/DDBJ databases">
        <title>Species boundaries and ecological features among Paraburkholderia terrae DSMZ17804T, P. hospita DSMZ17164T and P. caribensis DSMZ13236T.</title>
        <authorList>
            <person name="Pratama A.A."/>
        </authorList>
    </citation>
    <scope>NUCLEOTIDE SEQUENCE [LARGE SCALE GENOMIC DNA]</scope>
    <source>
        <strain evidence="1 3">DSM 17804</strain>
    </source>
</reference>
<dbReference type="EMBL" id="CP026113">
    <property type="protein sequence ID" value="AUT65356.1"/>
    <property type="molecule type" value="Genomic_DNA"/>
</dbReference>
<proteinExistence type="predicted"/>
<evidence type="ECO:0000313" key="3">
    <source>
        <dbReference type="Proteomes" id="UP000243502"/>
    </source>
</evidence>
<dbReference type="KEGG" id="pter:C2L65_38095"/>
<dbReference type="GeneID" id="55534715"/>
<dbReference type="OrthoDB" id="9006201at2"/>
<organism evidence="1 3">
    <name type="scientific">Paraburkholderia terrae</name>
    <dbReference type="NCBI Taxonomy" id="311230"/>
    <lineage>
        <taxon>Bacteria</taxon>
        <taxon>Pseudomonadati</taxon>
        <taxon>Pseudomonadota</taxon>
        <taxon>Betaproteobacteria</taxon>
        <taxon>Burkholderiales</taxon>
        <taxon>Burkholderiaceae</taxon>
        <taxon>Paraburkholderia</taxon>
    </lineage>
</organism>
<dbReference type="Proteomes" id="UP001319874">
    <property type="component" value="Chromosome 3"/>
</dbReference>
<gene>
    <name evidence="1" type="ORF">C2L65_38095</name>
    <name evidence="2" type="ORF">PTKU64_62890</name>
</gene>
<protein>
    <submittedName>
        <fullName evidence="1">Uncharacterized protein</fullName>
    </submittedName>
</protein>
<reference evidence="2 4" key="2">
    <citation type="journal article" date="2022" name="Front. Microbiol.">
        <title>Identification and characterization of a novel class of self-sufficient cytochrome P450 hydroxylase involved in cyclohexanecarboxylate degradation in Paraburkholderia terrae strain KU-64.</title>
        <authorList>
            <person name="Yamamoto T."/>
            <person name="Hasegawa Y."/>
            <person name="Iwaki H."/>
        </authorList>
    </citation>
    <scope>NUCLEOTIDE SEQUENCE [LARGE SCALE GENOMIC DNA]</scope>
    <source>
        <strain evidence="2 4">KU-64</strain>
    </source>
</reference>
<keyword evidence="4" id="KW-1185">Reference proteome</keyword>
<evidence type="ECO:0000313" key="2">
    <source>
        <dbReference type="EMBL" id="BCZ82614.1"/>
    </source>
</evidence>
<evidence type="ECO:0000313" key="4">
    <source>
        <dbReference type="Proteomes" id="UP001319874"/>
    </source>
</evidence>
<dbReference type="RefSeq" id="WP_039901535.1">
    <property type="nucleotide sequence ID" value="NZ_AP024957.1"/>
</dbReference>